<dbReference type="PANTHER" id="PTHR24179">
    <property type="entry name" value="PROTEIN PHOSPHATASE 1 REGULATORY SUBUNIT 12"/>
    <property type="match status" value="1"/>
</dbReference>
<feature type="region of interest" description="Disordered" evidence="4">
    <location>
        <begin position="428"/>
        <end position="550"/>
    </location>
</feature>
<dbReference type="GO" id="GO:0004857">
    <property type="term" value="F:enzyme inhibitor activity"/>
    <property type="evidence" value="ECO:0007669"/>
    <property type="project" value="TreeGrafter"/>
</dbReference>
<gene>
    <name evidence="5" type="ORF">E1301_Tti021815</name>
</gene>
<proteinExistence type="predicted"/>
<evidence type="ECO:0000256" key="1">
    <source>
        <dbReference type="ARBA" id="ARBA00022737"/>
    </source>
</evidence>
<feature type="compositionally biased region" description="Basic and acidic residues" evidence="4">
    <location>
        <begin position="457"/>
        <end position="472"/>
    </location>
</feature>
<evidence type="ECO:0000313" key="6">
    <source>
        <dbReference type="Proteomes" id="UP000324632"/>
    </source>
</evidence>
<keyword evidence="1" id="KW-0677">Repeat</keyword>
<feature type="repeat" description="ANK" evidence="3">
    <location>
        <begin position="227"/>
        <end position="259"/>
    </location>
</feature>
<dbReference type="InterPro" id="IPR036770">
    <property type="entry name" value="Ankyrin_rpt-contain_sf"/>
</dbReference>
<dbReference type="Gene3D" id="1.25.40.20">
    <property type="entry name" value="Ankyrin repeat-containing domain"/>
    <property type="match status" value="2"/>
</dbReference>
<dbReference type="GO" id="GO:0006508">
    <property type="term" value="P:proteolysis"/>
    <property type="evidence" value="ECO:0007669"/>
    <property type="project" value="InterPro"/>
</dbReference>
<dbReference type="AlphaFoldDB" id="A0A5A9Q1G8"/>
<dbReference type="PROSITE" id="PS50088">
    <property type="entry name" value="ANK_REPEAT"/>
    <property type="match status" value="4"/>
</dbReference>
<dbReference type="SMART" id="SM00248">
    <property type="entry name" value="ANK"/>
    <property type="match status" value="4"/>
</dbReference>
<evidence type="ECO:0000256" key="3">
    <source>
        <dbReference type="PROSITE-ProRule" id="PRU00023"/>
    </source>
</evidence>
<dbReference type="PROSITE" id="PS50297">
    <property type="entry name" value="ANK_REP_REGION"/>
    <property type="match status" value="4"/>
</dbReference>
<feature type="region of interest" description="Disordered" evidence="4">
    <location>
        <begin position="23"/>
        <end position="65"/>
    </location>
</feature>
<dbReference type="PANTHER" id="PTHR24179:SF30">
    <property type="entry name" value="PROTEIN PHOSPHATASE 1 REGULATORY SUBUNIT 16A"/>
    <property type="match status" value="1"/>
</dbReference>
<dbReference type="InterPro" id="IPR001969">
    <property type="entry name" value="Aspartic_peptidase_AS"/>
</dbReference>
<dbReference type="SUPFAM" id="SSF48403">
    <property type="entry name" value="Ankyrin repeat"/>
    <property type="match status" value="1"/>
</dbReference>
<dbReference type="FunFam" id="1.25.40.20:FF:000198">
    <property type="entry name" value="Myosin binding subunit, isoform P"/>
    <property type="match status" value="1"/>
</dbReference>
<keyword evidence="6" id="KW-1185">Reference proteome</keyword>
<reference evidence="5 6" key="1">
    <citation type="journal article" date="2019" name="Mol. Ecol. Resour.">
        <title>Chromosome-level genome assembly of Triplophysa tibetana, a fish adapted to the harsh high-altitude environment of the Tibetan Plateau.</title>
        <authorList>
            <person name="Yang X."/>
            <person name="Liu H."/>
            <person name="Ma Z."/>
            <person name="Zou Y."/>
            <person name="Zou M."/>
            <person name="Mao Y."/>
            <person name="Li X."/>
            <person name="Wang H."/>
            <person name="Chen T."/>
            <person name="Wang W."/>
            <person name="Yang R."/>
        </authorList>
    </citation>
    <scope>NUCLEOTIDE SEQUENCE [LARGE SCALE GENOMIC DNA]</scope>
    <source>
        <strain evidence="5">TTIB1903HZAU</strain>
        <tissue evidence="5">Muscle</tissue>
    </source>
</reference>
<dbReference type="InterPro" id="IPR002110">
    <property type="entry name" value="Ankyrin_rpt"/>
</dbReference>
<dbReference type="PROSITE" id="PS00141">
    <property type="entry name" value="ASP_PROTEASE"/>
    <property type="match status" value="1"/>
</dbReference>
<sequence>MAEHAELLAEMNTVGRLSATERLKHAQKRRTQQLKDWAQIEKNSAQSSAQKRDGRKRKRKSKYMTDSSGALLKGTAGNLLVTMRELLNNGVSPDLVNEDGLTALHQCCIDDFVDVARCLLDAGANVNACDSELWTPLHAAATCGHTNLVQLLLDTGADLLAVNADGNMAYDLCEDEATLELIEMVMADQGITQERIDECRRAKESEMLLDLREVMESAGDLSLTDEQGASLLHIAAANGYVSVGELLLENKVSPDDRDNDGWTPLHAAACWGQIQMVELLVANGASLNARSGLDETPLDVCGDEEVRAKMMELKQKHDAIMKGQEKHKSALQRRVSSAGSRGKVVRRSSVNERSSLYRREHQKEAMVWQERQTDALDDDEDRQTDAELNAALVTSSVSGLHSPVISSSQAAEGQNGAQDSVLGNGSVLALSSLPGEGQSGGRRDRSASYQLTSDEDSMSRERSHQTLADLKRQRAAAKLQKRPAPPLPASADPRDNEPVTDESPASEQRDVSASDAVYFTPSSGDPPLLKLRAPEEEDTSNTKEPCCRLM</sequence>
<dbReference type="GO" id="GO:0005737">
    <property type="term" value="C:cytoplasm"/>
    <property type="evidence" value="ECO:0007669"/>
    <property type="project" value="TreeGrafter"/>
</dbReference>
<accession>A0A5A9Q1G8</accession>
<feature type="repeat" description="ANK" evidence="3">
    <location>
        <begin position="99"/>
        <end position="131"/>
    </location>
</feature>
<feature type="repeat" description="ANK" evidence="3">
    <location>
        <begin position="132"/>
        <end position="164"/>
    </location>
</feature>
<protein>
    <submittedName>
        <fullName evidence="5">Protein phosphatase 1 regulatory subunit 16A</fullName>
    </submittedName>
</protein>
<organism evidence="5 6">
    <name type="scientific">Triplophysa tibetana</name>
    <dbReference type="NCBI Taxonomy" id="1572043"/>
    <lineage>
        <taxon>Eukaryota</taxon>
        <taxon>Metazoa</taxon>
        <taxon>Chordata</taxon>
        <taxon>Craniata</taxon>
        <taxon>Vertebrata</taxon>
        <taxon>Euteleostomi</taxon>
        <taxon>Actinopterygii</taxon>
        <taxon>Neopterygii</taxon>
        <taxon>Teleostei</taxon>
        <taxon>Ostariophysi</taxon>
        <taxon>Cypriniformes</taxon>
        <taxon>Nemacheilidae</taxon>
        <taxon>Triplophysa</taxon>
    </lineage>
</organism>
<dbReference type="Proteomes" id="UP000324632">
    <property type="component" value="Chromosome 1"/>
</dbReference>
<dbReference type="PRINTS" id="PR01415">
    <property type="entry name" value="ANKYRIN"/>
</dbReference>
<evidence type="ECO:0000313" key="5">
    <source>
        <dbReference type="EMBL" id="KAA0725629.1"/>
    </source>
</evidence>
<feature type="region of interest" description="Disordered" evidence="4">
    <location>
        <begin position="322"/>
        <end position="382"/>
    </location>
</feature>
<dbReference type="InterPro" id="IPR051226">
    <property type="entry name" value="PP1_Regulatory_Subunit"/>
</dbReference>
<evidence type="ECO:0000256" key="2">
    <source>
        <dbReference type="ARBA" id="ARBA00023043"/>
    </source>
</evidence>
<feature type="repeat" description="ANK" evidence="3">
    <location>
        <begin position="260"/>
        <end position="292"/>
    </location>
</feature>
<dbReference type="GO" id="GO:0017020">
    <property type="term" value="F:myosin phosphatase regulator activity"/>
    <property type="evidence" value="ECO:0007669"/>
    <property type="project" value="TreeGrafter"/>
</dbReference>
<feature type="compositionally biased region" description="Basic and acidic residues" evidence="4">
    <location>
        <begin position="355"/>
        <end position="364"/>
    </location>
</feature>
<comment type="caution">
    <text evidence="5">The sequence shown here is derived from an EMBL/GenBank/DDBJ whole genome shotgun (WGS) entry which is preliminary data.</text>
</comment>
<dbReference type="GO" id="GO:0004190">
    <property type="term" value="F:aspartic-type endopeptidase activity"/>
    <property type="evidence" value="ECO:0007669"/>
    <property type="project" value="InterPro"/>
</dbReference>
<feature type="compositionally biased region" description="Basic residues" evidence="4">
    <location>
        <begin position="53"/>
        <end position="62"/>
    </location>
</feature>
<dbReference type="EMBL" id="SOYY01000001">
    <property type="protein sequence ID" value="KAA0725629.1"/>
    <property type="molecule type" value="Genomic_DNA"/>
</dbReference>
<evidence type="ECO:0000256" key="4">
    <source>
        <dbReference type="SAM" id="MobiDB-lite"/>
    </source>
</evidence>
<keyword evidence="2 3" id="KW-0040">ANK repeat</keyword>
<name>A0A5A9Q1G8_9TELE</name>
<dbReference type="Pfam" id="PF12796">
    <property type="entry name" value="Ank_2"/>
    <property type="match status" value="2"/>
</dbReference>